<dbReference type="RefSeq" id="WP_091355737.1">
    <property type="nucleotide sequence ID" value="NZ_AP025284.1"/>
</dbReference>
<keyword evidence="7" id="KW-1185">Reference proteome</keyword>
<evidence type="ECO:0000259" key="5">
    <source>
        <dbReference type="Pfam" id="PF01361"/>
    </source>
</evidence>
<sequence length="63" mass="6950">MPIIHVNIIEGRTDQQKELLIHEITEAVNRAINAPKESVRVLISDVPAQHWGIGGQSAKTLGR</sequence>
<name>A0A1H9FNW7_9GAMM</name>
<evidence type="ECO:0000256" key="1">
    <source>
        <dbReference type="ARBA" id="ARBA00006723"/>
    </source>
</evidence>
<evidence type="ECO:0000256" key="2">
    <source>
        <dbReference type="ARBA" id="ARBA00023235"/>
    </source>
</evidence>
<dbReference type="InterPro" id="IPR004370">
    <property type="entry name" value="4-OT-like_dom"/>
</dbReference>
<dbReference type="PANTHER" id="PTHR35530">
    <property type="entry name" value="TAUTOMERASE-RELATED"/>
    <property type="match status" value="1"/>
</dbReference>
<dbReference type="InterPro" id="IPR014347">
    <property type="entry name" value="Tautomerase/MIF_sf"/>
</dbReference>
<dbReference type="NCBIfam" id="TIGR00013">
    <property type="entry name" value="taut"/>
    <property type="match status" value="1"/>
</dbReference>
<dbReference type="STRING" id="355243.SAMN03080615_01364"/>
<dbReference type="Proteomes" id="UP000198749">
    <property type="component" value="Unassembled WGS sequence"/>
</dbReference>
<accession>A0A1H9FNW7</accession>
<dbReference type="GO" id="GO:0016853">
    <property type="term" value="F:isomerase activity"/>
    <property type="evidence" value="ECO:0007669"/>
    <property type="project" value="UniProtKB-UniRule"/>
</dbReference>
<dbReference type="EMBL" id="FOGB01000003">
    <property type="protein sequence ID" value="SEQ39680.1"/>
    <property type="molecule type" value="Genomic_DNA"/>
</dbReference>
<dbReference type="Gene3D" id="3.30.429.10">
    <property type="entry name" value="Macrophage Migration Inhibitory Factor"/>
    <property type="match status" value="1"/>
</dbReference>
<feature type="active site" description="Proton acceptor; via imino nitrogen" evidence="3">
    <location>
        <position position="2"/>
    </location>
</feature>
<keyword evidence="2 4" id="KW-0413">Isomerase</keyword>
<dbReference type="PANTHER" id="PTHR35530:SF1">
    <property type="entry name" value="2-HYDROXYMUCONATE TAUTOMERASE"/>
    <property type="match status" value="1"/>
</dbReference>
<organism evidence="6 7">
    <name type="scientific">Amphritea atlantica</name>
    <dbReference type="NCBI Taxonomy" id="355243"/>
    <lineage>
        <taxon>Bacteria</taxon>
        <taxon>Pseudomonadati</taxon>
        <taxon>Pseudomonadota</taxon>
        <taxon>Gammaproteobacteria</taxon>
        <taxon>Oceanospirillales</taxon>
        <taxon>Oceanospirillaceae</taxon>
        <taxon>Amphritea</taxon>
    </lineage>
</organism>
<evidence type="ECO:0000256" key="3">
    <source>
        <dbReference type="PIRSR" id="PIRSR618191-1"/>
    </source>
</evidence>
<dbReference type="SUPFAM" id="SSF55331">
    <property type="entry name" value="Tautomerase/MIF"/>
    <property type="match status" value="1"/>
</dbReference>
<dbReference type="AlphaFoldDB" id="A0A1H9FNW7"/>
<gene>
    <name evidence="6" type="ORF">SAMN03080615_01364</name>
</gene>
<dbReference type="Pfam" id="PF01361">
    <property type="entry name" value="Tautomerase"/>
    <property type="match status" value="1"/>
</dbReference>
<evidence type="ECO:0000256" key="4">
    <source>
        <dbReference type="RuleBase" id="RU362032"/>
    </source>
</evidence>
<evidence type="ECO:0000313" key="6">
    <source>
        <dbReference type="EMBL" id="SEQ39680.1"/>
    </source>
</evidence>
<dbReference type="EC" id="5.3.2.-" evidence="4"/>
<dbReference type="InterPro" id="IPR018191">
    <property type="entry name" value="4-OT"/>
</dbReference>
<proteinExistence type="inferred from homology"/>
<dbReference type="OrthoDB" id="9799841at2"/>
<evidence type="ECO:0000313" key="7">
    <source>
        <dbReference type="Proteomes" id="UP000198749"/>
    </source>
</evidence>
<dbReference type="CDD" id="cd00491">
    <property type="entry name" value="4Oxalocrotonate_Tautomerase"/>
    <property type="match status" value="1"/>
</dbReference>
<protein>
    <recommendedName>
        <fullName evidence="4">Tautomerase</fullName>
        <ecNumber evidence="4">5.3.2.-</ecNumber>
    </recommendedName>
</protein>
<reference evidence="7" key="1">
    <citation type="submission" date="2016-10" db="EMBL/GenBank/DDBJ databases">
        <authorList>
            <person name="Varghese N."/>
            <person name="Submissions S."/>
        </authorList>
    </citation>
    <scope>NUCLEOTIDE SEQUENCE [LARGE SCALE GENOMIC DNA]</scope>
    <source>
        <strain evidence="7">DSM 18887</strain>
    </source>
</reference>
<dbReference type="NCBIfam" id="NF002524">
    <property type="entry name" value="PRK01964.1"/>
    <property type="match status" value="1"/>
</dbReference>
<dbReference type="NCBIfam" id="NF002571">
    <property type="entry name" value="PRK02220.1"/>
    <property type="match status" value="1"/>
</dbReference>
<comment type="similarity">
    <text evidence="1 4">Belongs to the 4-oxalocrotonate tautomerase family.</text>
</comment>
<feature type="domain" description="4-oxalocrotonate tautomerase-like" evidence="5">
    <location>
        <begin position="2"/>
        <end position="59"/>
    </location>
</feature>